<organism evidence="1 2">
    <name type="scientific">Collinsella stercoris DSM 13279</name>
    <dbReference type="NCBI Taxonomy" id="445975"/>
    <lineage>
        <taxon>Bacteria</taxon>
        <taxon>Bacillati</taxon>
        <taxon>Actinomycetota</taxon>
        <taxon>Coriobacteriia</taxon>
        <taxon>Coriobacteriales</taxon>
        <taxon>Coriobacteriaceae</taxon>
        <taxon>Collinsella</taxon>
    </lineage>
</organism>
<accession>B6G7Q7</accession>
<dbReference type="STRING" id="445975.COLSTE_00097"/>
<comment type="caution">
    <text evidence="1">The sequence shown here is derived from an EMBL/GenBank/DDBJ whole genome shotgun (WGS) entry which is preliminary data.</text>
</comment>
<sequence>MVHRVLRGASNLVRCIGFVPDLHRTRSPRRPRACQRFRFVTCAWRRIALNAGGYDVPTARAVGEGA</sequence>
<keyword evidence="2" id="KW-1185">Reference proteome</keyword>
<dbReference type="Proteomes" id="UP000003560">
    <property type="component" value="Unassembled WGS sequence"/>
</dbReference>
<reference evidence="1 2" key="2">
    <citation type="submission" date="2008-10" db="EMBL/GenBank/DDBJ databases">
        <authorList>
            <person name="Fulton L."/>
            <person name="Clifton S."/>
            <person name="Fulton B."/>
            <person name="Xu J."/>
            <person name="Minx P."/>
            <person name="Pepin K.H."/>
            <person name="Johnson M."/>
            <person name="Thiruvilangam P."/>
            <person name="Bhonagiri V."/>
            <person name="Nash W.E."/>
            <person name="Mardis E.R."/>
            <person name="Wilson R.K."/>
        </authorList>
    </citation>
    <scope>NUCLEOTIDE SEQUENCE [LARGE SCALE GENOMIC DNA]</scope>
    <source>
        <strain evidence="1 2">DSM 13279</strain>
    </source>
</reference>
<reference evidence="1 2" key="1">
    <citation type="submission" date="2008-10" db="EMBL/GenBank/DDBJ databases">
        <title>Draft genome sequence of Collinsella stercoris (DSM 13279).</title>
        <authorList>
            <person name="Sudarsanam P."/>
            <person name="Ley R."/>
            <person name="Guruge J."/>
            <person name="Turnbaugh P.J."/>
            <person name="Mahowald M."/>
            <person name="Liep D."/>
            <person name="Gordon J."/>
        </authorList>
    </citation>
    <scope>NUCLEOTIDE SEQUENCE [LARGE SCALE GENOMIC DNA]</scope>
    <source>
        <strain evidence="1 2">DSM 13279</strain>
    </source>
</reference>
<name>B6G7Q7_9ACTN</name>
<protein>
    <submittedName>
        <fullName evidence="1">Uncharacterized protein</fullName>
    </submittedName>
</protein>
<proteinExistence type="predicted"/>
<dbReference type="EMBL" id="ABXJ01000009">
    <property type="protein sequence ID" value="EEA91676.1"/>
    <property type="molecule type" value="Genomic_DNA"/>
</dbReference>
<evidence type="ECO:0000313" key="1">
    <source>
        <dbReference type="EMBL" id="EEA91676.1"/>
    </source>
</evidence>
<evidence type="ECO:0000313" key="2">
    <source>
        <dbReference type="Proteomes" id="UP000003560"/>
    </source>
</evidence>
<gene>
    <name evidence="1" type="ORF">COLSTE_00097</name>
</gene>
<dbReference type="HOGENOM" id="CLU_2823706_0_0_11"/>
<dbReference type="AlphaFoldDB" id="B6G7Q7"/>